<keyword evidence="7" id="KW-1185">Reference proteome</keyword>
<protein>
    <recommendedName>
        <fullName evidence="5">SWIM-type domain-containing protein</fullName>
    </recommendedName>
</protein>
<dbReference type="InterPro" id="IPR007527">
    <property type="entry name" value="Znf_SWIM"/>
</dbReference>
<feature type="domain" description="SWIM-type" evidence="5">
    <location>
        <begin position="49"/>
        <end position="81"/>
    </location>
</feature>
<keyword evidence="1" id="KW-0479">Metal-binding</keyword>
<evidence type="ECO:0000256" key="2">
    <source>
        <dbReference type="ARBA" id="ARBA00022771"/>
    </source>
</evidence>
<evidence type="ECO:0000313" key="7">
    <source>
        <dbReference type="Proteomes" id="UP001341840"/>
    </source>
</evidence>
<keyword evidence="2 4" id="KW-0863">Zinc-finger</keyword>
<evidence type="ECO:0000256" key="4">
    <source>
        <dbReference type="PROSITE-ProRule" id="PRU00325"/>
    </source>
</evidence>
<accession>A0ABU6SLF7</accession>
<dbReference type="EMBL" id="JASCZI010061021">
    <property type="protein sequence ID" value="MED6137271.1"/>
    <property type="molecule type" value="Genomic_DNA"/>
</dbReference>
<evidence type="ECO:0000256" key="1">
    <source>
        <dbReference type="ARBA" id="ARBA00022723"/>
    </source>
</evidence>
<proteinExistence type="predicted"/>
<comment type="caution">
    <text evidence="6">The sequence shown here is derived from an EMBL/GenBank/DDBJ whole genome shotgun (WGS) entry which is preliminary data.</text>
</comment>
<reference evidence="6 7" key="1">
    <citation type="journal article" date="2023" name="Plants (Basel)">
        <title>Bridging the Gap: Combining Genomics and Transcriptomics Approaches to Understand Stylosanthes scabra, an Orphan Legume from the Brazilian Caatinga.</title>
        <authorList>
            <person name="Ferreira-Neto J.R.C."/>
            <person name="da Silva M.D."/>
            <person name="Binneck E."/>
            <person name="de Melo N.F."/>
            <person name="da Silva R.H."/>
            <person name="de Melo A.L.T.M."/>
            <person name="Pandolfi V."/>
            <person name="Bustamante F.O."/>
            <person name="Brasileiro-Vidal A.C."/>
            <person name="Benko-Iseppon A.M."/>
        </authorList>
    </citation>
    <scope>NUCLEOTIDE SEQUENCE [LARGE SCALE GENOMIC DNA]</scope>
    <source>
        <tissue evidence="6">Leaves</tissue>
    </source>
</reference>
<evidence type="ECO:0000259" key="5">
    <source>
        <dbReference type="PROSITE" id="PS50966"/>
    </source>
</evidence>
<dbReference type="Pfam" id="PF04434">
    <property type="entry name" value="SWIM"/>
    <property type="match status" value="1"/>
</dbReference>
<organism evidence="6 7">
    <name type="scientific">Stylosanthes scabra</name>
    <dbReference type="NCBI Taxonomy" id="79078"/>
    <lineage>
        <taxon>Eukaryota</taxon>
        <taxon>Viridiplantae</taxon>
        <taxon>Streptophyta</taxon>
        <taxon>Embryophyta</taxon>
        <taxon>Tracheophyta</taxon>
        <taxon>Spermatophyta</taxon>
        <taxon>Magnoliopsida</taxon>
        <taxon>eudicotyledons</taxon>
        <taxon>Gunneridae</taxon>
        <taxon>Pentapetalae</taxon>
        <taxon>rosids</taxon>
        <taxon>fabids</taxon>
        <taxon>Fabales</taxon>
        <taxon>Fabaceae</taxon>
        <taxon>Papilionoideae</taxon>
        <taxon>50 kb inversion clade</taxon>
        <taxon>dalbergioids sensu lato</taxon>
        <taxon>Dalbergieae</taxon>
        <taxon>Pterocarpus clade</taxon>
        <taxon>Stylosanthes</taxon>
    </lineage>
</organism>
<dbReference type="PROSITE" id="PS50966">
    <property type="entry name" value="ZF_SWIM"/>
    <property type="match status" value="1"/>
</dbReference>
<keyword evidence="3" id="KW-0862">Zinc</keyword>
<name>A0ABU6SLF7_9FABA</name>
<sequence length="168" mass="19109">MRFSQRLLAATERSREELCKMRVTHCDWMGSVFSVEELEELSGSFGCLFRVRLRKGTCDCGEFQSLHYPCRHALASCAAATMEWGQFVDPVYSMHSVFSVYRAQFPPIPDDVFCYLFKFHPGRPRVSADGGDRMMCRRGGWRSLCGRCARGRTIWCVGSSYWGCGDGV</sequence>
<evidence type="ECO:0000313" key="6">
    <source>
        <dbReference type="EMBL" id="MED6137271.1"/>
    </source>
</evidence>
<dbReference type="SMART" id="SM00575">
    <property type="entry name" value="ZnF_PMZ"/>
    <property type="match status" value="1"/>
</dbReference>
<gene>
    <name evidence="6" type="ORF">PIB30_063547</name>
</gene>
<dbReference type="Proteomes" id="UP001341840">
    <property type="component" value="Unassembled WGS sequence"/>
</dbReference>
<evidence type="ECO:0000256" key="3">
    <source>
        <dbReference type="ARBA" id="ARBA00022833"/>
    </source>
</evidence>
<dbReference type="InterPro" id="IPR006564">
    <property type="entry name" value="Znf_PMZ"/>
</dbReference>